<name>A0A3L8PY74_9GAMM</name>
<dbReference type="PIRSF" id="PIRSF025550">
    <property type="entry name" value="UCP025550_lpd_carrier"/>
    <property type="match status" value="1"/>
</dbReference>
<evidence type="ECO:0000259" key="2">
    <source>
        <dbReference type="Pfam" id="PF02036"/>
    </source>
</evidence>
<dbReference type="RefSeq" id="WP_121839161.1">
    <property type="nucleotide sequence ID" value="NZ_ML014780.1"/>
</dbReference>
<reference evidence="3 4" key="1">
    <citation type="submission" date="2018-09" db="EMBL/GenBank/DDBJ databases">
        <title>Phylogeny of the Shewanellaceae, and recommendation for two new genera, Pseudoshewanella and Parashewanella.</title>
        <authorList>
            <person name="Wang G."/>
        </authorList>
    </citation>
    <scope>NUCLEOTIDE SEQUENCE [LARGE SCALE GENOMIC DNA]</scope>
    <source>
        <strain evidence="3 4">C51</strain>
    </source>
</reference>
<dbReference type="GO" id="GO:0005829">
    <property type="term" value="C:cytosol"/>
    <property type="evidence" value="ECO:0007669"/>
    <property type="project" value="TreeGrafter"/>
</dbReference>
<comment type="similarity">
    <text evidence="1">Belongs to the UbiT family.</text>
</comment>
<keyword evidence="1" id="KW-0831">Ubiquinone biosynthesis</keyword>
<accession>A0A3L8PY74</accession>
<evidence type="ECO:0000313" key="3">
    <source>
        <dbReference type="EMBL" id="RLV59583.1"/>
    </source>
</evidence>
<dbReference type="Proteomes" id="UP000281474">
    <property type="component" value="Unassembled WGS sequence"/>
</dbReference>
<gene>
    <name evidence="1" type="primary">ubiT</name>
    <name evidence="3" type="ORF">D5018_11560</name>
</gene>
<evidence type="ECO:0000256" key="1">
    <source>
        <dbReference type="HAMAP-Rule" id="MF_02231"/>
    </source>
</evidence>
<protein>
    <recommendedName>
        <fullName evidence="1">Ubiquinone biosynthesis accessory factor UbiT</fullName>
    </recommendedName>
</protein>
<dbReference type="OrthoDB" id="5292463at2"/>
<dbReference type="Gene3D" id="3.30.1050.10">
    <property type="entry name" value="SCP2 sterol-binding domain"/>
    <property type="match status" value="1"/>
</dbReference>
<comment type="function">
    <text evidence="1">Required for O(2)-independent ubiquinone (coenzyme Q) biosynthesis. Likely functions as an accessory factor.</text>
</comment>
<dbReference type="InterPro" id="IPR003033">
    <property type="entry name" value="SCP2_sterol-bd_dom"/>
</dbReference>
<organism evidence="3 4">
    <name type="scientific">Parashewanella curva</name>
    <dbReference type="NCBI Taxonomy" id="2338552"/>
    <lineage>
        <taxon>Bacteria</taxon>
        <taxon>Pseudomonadati</taxon>
        <taxon>Pseudomonadota</taxon>
        <taxon>Gammaproteobacteria</taxon>
        <taxon>Alteromonadales</taxon>
        <taxon>Shewanellaceae</taxon>
        <taxon>Parashewanella</taxon>
    </lineage>
</organism>
<dbReference type="Pfam" id="PF02036">
    <property type="entry name" value="SCP2"/>
    <property type="match status" value="1"/>
</dbReference>
<evidence type="ECO:0000313" key="4">
    <source>
        <dbReference type="Proteomes" id="UP000281474"/>
    </source>
</evidence>
<dbReference type="PANTHER" id="PTHR10094:SF25">
    <property type="entry name" value="SCP2 STEROL-BINDING DOMAIN-CONTAINING PROTEIN 1"/>
    <property type="match status" value="1"/>
</dbReference>
<dbReference type="SUPFAM" id="SSF55718">
    <property type="entry name" value="SCP-like"/>
    <property type="match status" value="1"/>
</dbReference>
<dbReference type="PANTHER" id="PTHR10094">
    <property type="entry name" value="STEROL CARRIER PROTEIN 2 SCP-2 FAMILY PROTEIN"/>
    <property type="match status" value="1"/>
</dbReference>
<dbReference type="HAMAP" id="MF_02231">
    <property type="entry name" value="UbiT"/>
    <property type="match status" value="1"/>
</dbReference>
<comment type="caution">
    <text evidence="3">The sequence shown here is derived from an EMBL/GenBank/DDBJ whole genome shotgun (WGS) entry which is preliminary data.</text>
</comment>
<dbReference type="InterPro" id="IPR016830">
    <property type="entry name" value="UbiT"/>
</dbReference>
<keyword evidence="4" id="KW-1185">Reference proteome</keyword>
<dbReference type="AlphaFoldDB" id="A0A3L8PY74"/>
<proteinExistence type="inferred from homology"/>
<dbReference type="EMBL" id="QZEI01000031">
    <property type="protein sequence ID" value="RLV59583.1"/>
    <property type="molecule type" value="Genomic_DNA"/>
</dbReference>
<comment type="pathway">
    <text evidence="1">Cofactor biosynthesis; ubiquinone biosynthesis.</text>
</comment>
<dbReference type="GO" id="GO:0006744">
    <property type="term" value="P:ubiquinone biosynthetic process"/>
    <property type="evidence" value="ECO:0007669"/>
    <property type="project" value="UniProtKB-UniRule"/>
</dbReference>
<feature type="domain" description="SCP2" evidence="2">
    <location>
        <begin position="42"/>
        <end position="135"/>
    </location>
</feature>
<dbReference type="UniPathway" id="UPA00232"/>
<sequence>MLSKLPSSVAQQLLIRIPQVGKQAHALIPFSIKQKMIKEVLSHLLKEQMEDEVLEFLEGKWVAIKVTDFNFNFDVSFDGQWLLRQPQQADVTFSANSDALIDVAAGKEDPDTLFFQRQLTIEGDTELGLEVKNLLLSIEMDEQPALMRNGVTYLSSFVNQLKAKVS</sequence>
<dbReference type="InterPro" id="IPR036527">
    <property type="entry name" value="SCP2_sterol-bd_dom_sf"/>
</dbReference>